<organism evidence="1">
    <name type="scientific">marine sediment metagenome</name>
    <dbReference type="NCBI Taxonomy" id="412755"/>
    <lineage>
        <taxon>unclassified sequences</taxon>
        <taxon>metagenomes</taxon>
        <taxon>ecological metagenomes</taxon>
    </lineage>
</organism>
<protein>
    <recommendedName>
        <fullName evidence="2">Stage III sporulation protein D</fullName>
    </recommendedName>
</protein>
<evidence type="ECO:0000313" key="1">
    <source>
        <dbReference type="EMBL" id="GAG69951.1"/>
    </source>
</evidence>
<evidence type="ECO:0008006" key="2">
    <source>
        <dbReference type="Google" id="ProtNLM"/>
    </source>
</evidence>
<comment type="caution">
    <text evidence="1">The sequence shown here is derived from an EMBL/GenBank/DDBJ whole genome shotgun (WGS) entry which is preliminary data.</text>
</comment>
<accession>X1BDA2</accession>
<reference evidence="1" key="1">
    <citation type="journal article" date="2014" name="Front. Microbiol.">
        <title>High frequency of phylogenetically diverse reductive dehalogenase-homologous genes in deep subseafloor sedimentary metagenomes.</title>
        <authorList>
            <person name="Kawai M."/>
            <person name="Futagami T."/>
            <person name="Toyoda A."/>
            <person name="Takaki Y."/>
            <person name="Nishi S."/>
            <person name="Hori S."/>
            <person name="Arai W."/>
            <person name="Tsubouchi T."/>
            <person name="Morono Y."/>
            <person name="Uchiyama I."/>
            <person name="Ito T."/>
            <person name="Fujiyama A."/>
            <person name="Inagaki F."/>
            <person name="Takami H."/>
        </authorList>
    </citation>
    <scope>NUCLEOTIDE SEQUENCE</scope>
    <source>
        <strain evidence="1">Expedition CK06-06</strain>
    </source>
</reference>
<proteinExistence type="predicted"/>
<sequence length="92" mass="10814">MIDGYTENKIIEMAIHIIKNGTTLRETAAVFKISKSSVFRYIDEILVDLNRSLYIDVRKVLEYNKVVRSMRGGMATKRRWSNENERKSNCKR</sequence>
<dbReference type="InterPro" id="IPR014208">
    <property type="entry name" value="Spore_III_D"/>
</dbReference>
<dbReference type="EMBL" id="BART01005759">
    <property type="protein sequence ID" value="GAG69951.1"/>
    <property type="molecule type" value="Genomic_DNA"/>
</dbReference>
<name>X1BDA2_9ZZZZ</name>
<dbReference type="Pfam" id="PF12116">
    <property type="entry name" value="SpoIIID"/>
    <property type="match status" value="1"/>
</dbReference>
<gene>
    <name evidence="1" type="ORF">S01H4_13043</name>
</gene>
<dbReference type="AlphaFoldDB" id="X1BDA2"/>